<dbReference type="AlphaFoldDB" id="A0A1A9W897"/>
<dbReference type="EnsemblMetazoa" id="GBRI009821-RA">
    <property type="protein sequence ID" value="GBRI009821-PA"/>
    <property type="gene ID" value="GBRI009821"/>
</dbReference>
<dbReference type="STRING" id="37001.A0A1A9W897"/>
<dbReference type="Proteomes" id="UP000091820">
    <property type="component" value="Unassembled WGS sequence"/>
</dbReference>
<dbReference type="VEuPathDB" id="VectorBase:GBRI009821"/>
<accession>A0A1A9W897</accession>
<proteinExistence type="predicted"/>
<protein>
    <submittedName>
        <fullName evidence="2">Uncharacterized protein</fullName>
    </submittedName>
</protein>
<reference evidence="3" key="1">
    <citation type="submission" date="2014-03" db="EMBL/GenBank/DDBJ databases">
        <authorList>
            <person name="Aksoy S."/>
            <person name="Warren W."/>
            <person name="Wilson R.K."/>
        </authorList>
    </citation>
    <scope>NUCLEOTIDE SEQUENCE [LARGE SCALE GENOMIC DNA]</scope>
    <source>
        <strain evidence="3">IAEA</strain>
    </source>
</reference>
<feature type="region of interest" description="Disordered" evidence="1">
    <location>
        <begin position="600"/>
        <end position="623"/>
    </location>
</feature>
<evidence type="ECO:0000313" key="2">
    <source>
        <dbReference type="EnsemblMetazoa" id="GBRI009821-PA"/>
    </source>
</evidence>
<organism evidence="2 3">
    <name type="scientific">Glossina brevipalpis</name>
    <dbReference type="NCBI Taxonomy" id="37001"/>
    <lineage>
        <taxon>Eukaryota</taxon>
        <taxon>Metazoa</taxon>
        <taxon>Ecdysozoa</taxon>
        <taxon>Arthropoda</taxon>
        <taxon>Hexapoda</taxon>
        <taxon>Insecta</taxon>
        <taxon>Pterygota</taxon>
        <taxon>Neoptera</taxon>
        <taxon>Endopterygota</taxon>
        <taxon>Diptera</taxon>
        <taxon>Brachycera</taxon>
        <taxon>Muscomorpha</taxon>
        <taxon>Hippoboscoidea</taxon>
        <taxon>Glossinidae</taxon>
        <taxon>Glossina</taxon>
    </lineage>
</organism>
<evidence type="ECO:0000313" key="3">
    <source>
        <dbReference type="Proteomes" id="UP000091820"/>
    </source>
</evidence>
<evidence type="ECO:0000256" key="1">
    <source>
        <dbReference type="SAM" id="MobiDB-lite"/>
    </source>
</evidence>
<reference evidence="2" key="2">
    <citation type="submission" date="2020-05" db="UniProtKB">
        <authorList>
            <consortium name="EnsemblMetazoa"/>
        </authorList>
    </citation>
    <scope>IDENTIFICATION</scope>
    <source>
        <strain evidence="2">IAEA</strain>
    </source>
</reference>
<name>A0A1A9W897_9MUSC</name>
<keyword evidence="3" id="KW-1185">Reference proteome</keyword>
<dbReference type="PANTHER" id="PTHR40552:SF6">
    <property type="entry name" value="FI09606P-RELATED"/>
    <property type="match status" value="1"/>
</dbReference>
<dbReference type="PANTHER" id="PTHR40552">
    <property type="entry name" value="AT05186P-RELATED"/>
    <property type="match status" value="1"/>
</dbReference>
<dbReference type="Gene3D" id="3.90.70.120">
    <property type="match status" value="2"/>
</dbReference>
<sequence length="910" mass="106131">MELAQQHICNRCLKLAVTGRCLARNNAEICCQCCGAPPQEANLRERQKLEELKKPESICDPKLCTIFGKHDVDPYSLKVCEIKHKARKNDNYKSLGDPLGLIKSELNFRTDVDESEIEQIRFATYLIAFARFHLNPENTWNSNIIQEVLQNGLMLYSASQKYHFTQSSSRGIYSPEEDDMLREFEIQGHKFHVELMNIPLKTILYAMKRGGAGDSHTNNMLLVKNIKSVLEIILREKMYYLLRVKEFYLMIWHREGVFFVFDLCGRKISDLNSDKKEGVAMLLSLKTLDNVHHLIVNLSGLTKEERCTIRKLQIVKVITPSGEIRQREYERSLPNYEIINEDYGYVRGKLHLSLNPAELLRNRSALPAGVAALVVSKINHPATWSTKTVDRIICSAVNFCQTYWLKCSTSDPVDVEEFPTQFDIGQFRVHIDIFPKKYSGLWRCIPNHKFSDLAEAIKKAFDAGDSKLLLQINYQIYAIWKQNGYIYLFDPFRHRILGLYIQPYSVKHMGKYATLKMFRSFDVFMMTLNTLLLDSNRSSPFALHVMKIRHIRHKDKADYDEVPLISDGEVLSMNEVFCFEETDEMCKKLGVISDYEEDVSEKEELDLDSTSSESEILEENEASDLISIENVEDEEDEEDEEDDKIRAMKSTIIKIRSSIRLLPVNENTPKRELARLSKFELDKSIQKELPLEKKEQNRREVFDYQPPKYEELTDKVLKNVETKEEGFKDEIFKNEDFQNGVFKDELFKNERQESERLRTTIRIKSDKCEKFFNEAERFCLAPNANQYPGLRSRPVDMAVVGSESGSYDSLCKLICAGFRKADRIFVVTPWRNFVLFRYVTNNIKHYFLYNGCTCNVNRFRYLNLDMGTAGLACFREIGDMIKYIRLVRSKRFQNVRKTSEFNHIRREYCD</sequence>